<dbReference type="EMBL" id="CP003360">
    <property type="protein sequence ID" value="AFM27726.1"/>
    <property type="molecule type" value="Genomic_DNA"/>
</dbReference>
<dbReference type="KEGG" id="dti:Desti_5121"/>
<dbReference type="OrthoDB" id="308557at2"/>
<dbReference type="SFLD" id="SFLDG01067">
    <property type="entry name" value="SPASM/twitch_domain_containing"/>
    <property type="match status" value="1"/>
</dbReference>
<dbReference type="PATRIC" id="fig|706587.4.peg.5798"/>
<evidence type="ECO:0000256" key="5">
    <source>
        <dbReference type="ARBA" id="ARBA00023014"/>
    </source>
</evidence>
<dbReference type="PROSITE" id="PS51918">
    <property type="entry name" value="RADICAL_SAM"/>
    <property type="match status" value="1"/>
</dbReference>
<evidence type="ECO:0000313" key="8">
    <source>
        <dbReference type="EMBL" id="AFM27726.1"/>
    </source>
</evidence>
<evidence type="ECO:0000259" key="7">
    <source>
        <dbReference type="PROSITE" id="PS51918"/>
    </source>
</evidence>
<proteinExistence type="inferred from homology"/>
<dbReference type="GO" id="GO:0016491">
    <property type="term" value="F:oxidoreductase activity"/>
    <property type="evidence" value="ECO:0007669"/>
    <property type="project" value="InterPro"/>
</dbReference>
<protein>
    <submittedName>
        <fullName evidence="8">His-Xaa-Ser repeat-associated upstream radical SAM protein</fullName>
    </submittedName>
</protein>
<dbReference type="HOGENOM" id="CLU_009273_2_0_7"/>
<keyword evidence="3" id="KW-0479">Metal-binding</keyword>
<gene>
    <name evidence="8" type="ordered locus">Desti_5121</name>
</gene>
<dbReference type="NCBIfam" id="TIGR03978">
    <property type="entry name" value="rSAM_paired_1"/>
    <property type="match status" value="1"/>
</dbReference>
<keyword evidence="9" id="KW-1185">Reference proteome</keyword>
<keyword evidence="2" id="KW-0949">S-adenosyl-L-methionine</keyword>
<dbReference type="AlphaFoldDB" id="I4CDT5"/>
<dbReference type="InterPro" id="IPR024023">
    <property type="entry name" value="rSAM_paired_HxsB"/>
</dbReference>
<comment type="similarity">
    <text evidence="6">Belongs to the radical SAM superfamily. Anaerobic sulfatase-maturating enzyme family.</text>
</comment>
<dbReference type="CDD" id="cd01335">
    <property type="entry name" value="Radical_SAM"/>
    <property type="match status" value="1"/>
</dbReference>
<dbReference type="Gene3D" id="3.20.20.70">
    <property type="entry name" value="Aldolase class I"/>
    <property type="match status" value="1"/>
</dbReference>
<dbReference type="eggNOG" id="COG0641">
    <property type="taxonomic scope" value="Bacteria"/>
</dbReference>
<dbReference type="GO" id="GO:0046872">
    <property type="term" value="F:metal ion binding"/>
    <property type="evidence" value="ECO:0007669"/>
    <property type="project" value="UniProtKB-KW"/>
</dbReference>
<dbReference type="InterPro" id="IPR013785">
    <property type="entry name" value="Aldolase_TIM"/>
</dbReference>
<dbReference type="SUPFAM" id="SSF102114">
    <property type="entry name" value="Radical SAM enzymes"/>
    <property type="match status" value="1"/>
</dbReference>
<dbReference type="SFLD" id="SFLDS00029">
    <property type="entry name" value="Radical_SAM"/>
    <property type="match status" value="1"/>
</dbReference>
<dbReference type="Proteomes" id="UP000006055">
    <property type="component" value="Chromosome"/>
</dbReference>
<keyword evidence="5" id="KW-0411">Iron-sulfur</keyword>
<evidence type="ECO:0000256" key="2">
    <source>
        <dbReference type="ARBA" id="ARBA00022691"/>
    </source>
</evidence>
<dbReference type="InterPro" id="IPR023867">
    <property type="entry name" value="Sulphatase_maturase_rSAM"/>
</dbReference>
<dbReference type="GO" id="GO:0051536">
    <property type="term" value="F:iron-sulfur cluster binding"/>
    <property type="evidence" value="ECO:0007669"/>
    <property type="project" value="UniProtKB-KW"/>
</dbReference>
<reference evidence="9" key="1">
    <citation type="submission" date="2012-06" db="EMBL/GenBank/DDBJ databases">
        <title>Complete sequence of chromosome of Desulfomonile tiedjei DSM 6799.</title>
        <authorList>
            <person name="Lucas S."/>
            <person name="Copeland A."/>
            <person name="Lapidus A."/>
            <person name="Glavina del Rio T."/>
            <person name="Dalin E."/>
            <person name="Tice H."/>
            <person name="Bruce D."/>
            <person name="Goodwin L."/>
            <person name="Pitluck S."/>
            <person name="Peters L."/>
            <person name="Ovchinnikova G."/>
            <person name="Zeytun A."/>
            <person name="Lu M."/>
            <person name="Kyrpides N."/>
            <person name="Mavromatis K."/>
            <person name="Ivanova N."/>
            <person name="Brettin T."/>
            <person name="Detter J.C."/>
            <person name="Han C."/>
            <person name="Larimer F."/>
            <person name="Land M."/>
            <person name="Hauser L."/>
            <person name="Markowitz V."/>
            <person name="Cheng J.-F."/>
            <person name="Hugenholtz P."/>
            <person name="Woyke T."/>
            <person name="Wu D."/>
            <person name="Spring S."/>
            <person name="Schroeder M."/>
            <person name="Brambilla E."/>
            <person name="Klenk H.-P."/>
            <person name="Eisen J.A."/>
        </authorList>
    </citation>
    <scope>NUCLEOTIDE SEQUENCE [LARGE SCALE GENOMIC DNA]</scope>
    <source>
        <strain evidence="9">ATCC 49306 / DSM 6799 / DCB-1</strain>
    </source>
</reference>
<organism evidence="8 9">
    <name type="scientific">Desulfomonile tiedjei (strain ATCC 49306 / DSM 6799 / DCB-1)</name>
    <dbReference type="NCBI Taxonomy" id="706587"/>
    <lineage>
        <taxon>Bacteria</taxon>
        <taxon>Pseudomonadati</taxon>
        <taxon>Thermodesulfobacteriota</taxon>
        <taxon>Desulfomonilia</taxon>
        <taxon>Desulfomonilales</taxon>
        <taxon>Desulfomonilaceae</taxon>
        <taxon>Desulfomonile</taxon>
    </lineage>
</organism>
<dbReference type="RefSeq" id="WP_014812828.1">
    <property type="nucleotide sequence ID" value="NC_018025.1"/>
</dbReference>
<keyword evidence="4" id="KW-0408">Iron</keyword>
<dbReference type="SFLD" id="SFLDG01384">
    <property type="entry name" value="thioether_bond_formation_requi"/>
    <property type="match status" value="1"/>
</dbReference>
<dbReference type="InterPro" id="IPR058240">
    <property type="entry name" value="rSAM_sf"/>
</dbReference>
<dbReference type="STRING" id="706587.Desti_5121"/>
<dbReference type="InterPro" id="IPR007197">
    <property type="entry name" value="rSAM"/>
</dbReference>
<dbReference type="PANTHER" id="PTHR43273">
    <property type="entry name" value="ANAEROBIC SULFATASE-MATURATING ENZYME HOMOLOG ASLB-RELATED"/>
    <property type="match status" value="1"/>
</dbReference>
<sequence length="495" mass="56459">MQGENKPYFIFPFHFERHREQGKCLLVNLVGEFIFLSDDHFVKMVEYDLDSTSPEFTNLKAKHFLTDTDIAPIVNLLAIKYRTKKAYLDDYTALHMVVVTLRCNHRCNYCHASSQSANQYNWDMHPETALNVVRTIMDTPSKSVKIEFQGGEPVLNFKTIQIIVEEAEKLNIRKKKLLSFVLCTNMSLLTKSHFRYLKKHGVMISTSLDGPQHIHDLHRTMRDGNSSYNIFKQKLEDARLVMGNQKISALMTTTKDSLPNLEQIIDEYVSQGFHGIFLRSLNPFGYARSSKNRSRLDYPIDDFIEAYKKALLYIIDLNLKGVFFPEYFATLLLKRILTPFSTGFVDLQSPSGAGISGVIYNFDGDVYPTDEARMLAAMGEKRFCMGNVNRSSFAQIFSGTVIDELVNKSCVETLPGCHSCAIQTYCGCDPVRNFAEQGDPVGHRPTSDFCKKNYSIIYFLLGLIEQNNDKIMDVLWSWITDRPLNSCGGNSCERV</sequence>
<evidence type="ECO:0000256" key="3">
    <source>
        <dbReference type="ARBA" id="ARBA00022723"/>
    </source>
</evidence>
<evidence type="ECO:0000256" key="4">
    <source>
        <dbReference type="ARBA" id="ARBA00023004"/>
    </source>
</evidence>
<evidence type="ECO:0000256" key="6">
    <source>
        <dbReference type="ARBA" id="ARBA00023601"/>
    </source>
</evidence>
<dbReference type="PANTHER" id="PTHR43273:SF3">
    <property type="entry name" value="ANAEROBIC SULFATASE-MATURATING ENZYME HOMOLOG ASLB-RELATED"/>
    <property type="match status" value="1"/>
</dbReference>
<dbReference type="Pfam" id="PF04055">
    <property type="entry name" value="Radical_SAM"/>
    <property type="match status" value="1"/>
</dbReference>
<evidence type="ECO:0000256" key="1">
    <source>
        <dbReference type="ARBA" id="ARBA00001966"/>
    </source>
</evidence>
<comment type="cofactor">
    <cofactor evidence="1">
        <name>[4Fe-4S] cluster</name>
        <dbReference type="ChEBI" id="CHEBI:49883"/>
    </cofactor>
</comment>
<evidence type="ECO:0000313" key="9">
    <source>
        <dbReference type="Proteomes" id="UP000006055"/>
    </source>
</evidence>
<feature type="domain" description="Radical SAM core" evidence="7">
    <location>
        <begin position="88"/>
        <end position="320"/>
    </location>
</feature>
<name>I4CDT5_DESTA</name>
<dbReference type="SFLD" id="SFLDG01386">
    <property type="entry name" value="main_SPASM_domain-containing"/>
    <property type="match status" value="1"/>
</dbReference>
<accession>I4CDT5</accession>